<evidence type="ECO:0000313" key="1">
    <source>
        <dbReference type="EMBL" id="EGJ29288.1"/>
    </source>
</evidence>
<organism evidence="1 2">
    <name type="scientific">Moorena producens 3L</name>
    <dbReference type="NCBI Taxonomy" id="489825"/>
    <lineage>
        <taxon>Bacteria</taxon>
        <taxon>Bacillati</taxon>
        <taxon>Cyanobacteriota</taxon>
        <taxon>Cyanophyceae</taxon>
        <taxon>Coleofasciculales</taxon>
        <taxon>Coleofasciculaceae</taxon>
        <taxon>Moorena</taxon>
    </lineage>
</organism>
<protein>
    <submittedName>
        <fullName evidence="1">Uncharacterized protein</fullName>
    </submittedName>
</protein>
<name>F4Y1Z6_9CYAN</name>
<dbReference type="AlphaFoldDB" id="F4Y1Z6"/>
<dbReference type="HOGENOM" id="CLU_3170356_0_0_3"/>
<gene>
    <name evidence="1" type="ORF">LYNGBM3L_65140</name>
</gene>
<evidence type="ECO:0000313" key="2">
    <source>
        <dbReference type="Proteomes" id="UP000003959"/>
    </source>
</evidence>
<keyword evidence="2" id="KW-1185">Reference proteome</keyword>
<sequence length="47" mass="5576">MSYNLLKRMTITRFLMIKAMRLSPPDQAITFLLPHYNFQEGMVRAMV</sequence>
<dbReference type="EMBL" id="GL890970">
    <property type="protein sequence ID" value="EGJ29288.1"/>
    <property type="molecule type" value="Genomic_DNA"/>
</dbReference>
<reference evidence="2" key="1">
    <citation type="journal article" date="2011" name="Proc. Natl. Acad. Sci. U.S.A.">
        <title>Genomic insights into the physiology and ecology of the marine filamentous cyanobacterium Lyngbya majuscula.</title>
        <authorList>
            <person name="Jones A.C."/>
            <person name="Monroe E.A."/>
            <person name="Podell S."/>
            <person name="Hess W.R."/>
            <person name="Klages S."/>
            <person name="Esquenazi E."/>
            <person name="Niessen S."/>
            <person name="Hoover H."/>
            <person name="Rothmann M."/>
            <person name="Lasken R.S."/>
            <person name="Yates J.R.III."/>
            <person name="Reinhardt R."/>
            <person name="Kube M."/>
            <person name="Burkart M.D."/>
            <person name="Allen E.E."/>
            <person name="Dorrestein P.C."/>
            <person name="Gerwick W.H."/>
            <person name="Gerwick L."/>
        </authorList>
    </citation>
    <scope>NUCLEOTIDE SEQUENCE [LARGE SCALE GENOMIC DNA]</scope>
    <source>
        <strain evidence="2">3L</strain>
    </source>
</reference>
<dbReference type="Proteomes" id="UP000003959">
    <property type="component" value="Unassembled WGS sequence"/>
</dbReference>
<accession>F4Y1Z6</accession>
<proteinExistence type="predicted"/>